<keyword evidence="2" id="KW-1185">Reference proteome</keyword>
<evidence type="ECO:0000313" key="1">
    <source>
        <dbReference type="EMBL" id="VVC34839.1"/>
    </source>
</evidence>
<dbReference type="EMBL" id="CABPRJ010001018">
    <property type="protein sequence ID" value="VVC34839.1"/>
    <property type="molecule type" value="Genomic_DNA"/>
</dbReference>
<sequence length="52" mass="5929">MTNDERLSSLSSLAIEENLLGDVAKDPTFVDSVIDEFADKKDRRIELVYKQI</sequence>
<accession>A0A5E4MRB9</accession>
<reference evidence="1 2" key="1">
    <citation type="submission" date="2019-08" db="EMBL/GenBank/DDBJ databases">
        <authorList>
            <person name="Alioto T."/>
            <person name="Alioto T."/>
            <person name="Gomez Garrido J."/>
        </authorList>
    </citation>
    <scope>NUCLEOTIDE SEQUENCE [LARGE SCALE GENOMIC DNA]</scope>
</reference>
<gene>
    <name evidence="1" type="ORF">CINCED_3A000774</name>
</gene>
<protein>
    <submittedName>
        <fullName evidence="1">Uncharacterized protein</fullName>
    </submittedName>
</protein>
<dbReference type="Proteomes" id="UP000325440">
    <property type="component" value="Unassembled WGS sequence"/>
</dbReference>
<organism evidence="1 2">
    <name type="scientific">Cinara cedri</name>
    <dbReference type="NCBI Taxonomy" id="506608"/>
    <lineage>
        <taxon>Eukaryota</taxon>
        <taxon>Metazoa</taxon>
        <taxon>Ecdysozoa</taxon>
        <taxon>Arthropoda</taxon>
        <taxon>Hexapoda</taxon>
        <taxon>Insecta</taxon>
        <taxon>Pterygota</taxon>
        <taxon>Neoptera</taxon>
        <taxon>Paraneoptera</taxon>
        <taxon>Hemiptera</taxon>
        <taxon>Sternorrhyncha</taxon>
        <taxon>Aphidomorpha</taxon>
        <taxon>Aphidoidea</taxon>
        <taxon>Aphididae</taxon>
        <taxon>Lachninae</taxon>
        <taxon>Cinara</taxon>
    </lineage>
</organism>
<proteinExistence type="predicted"/>
<evidence type="ECO:0000313" key="2">
    <source>
        <dbReference type="Proteomes" id="UP000325440"/>
    </source>
</evidence>
<dbReference type="OrthoDB" id="6601492at2759"/>
<name>A0A5E4MRB9_9HEMI</name>
<dbReference type="AlphaFoldDB" id="A0A5E4MRB9"/>